<keyword evidence="1" id="KW-0238">DNA-binding</keyword>
<dbReference type="Proteomes" id="UP000727907">
    <property type="component" value="Unassembled WGS sequence"/>
</dbReference>
<keyword evidence="1" id="KW-0533">Nickel</keyword>
<feature type="binding site" evidence="1">
    <location>
        <position position="81"/>
    </location>
    <ligand>
        <name>Ni(2+)</name>
        <dbReference type="ChEBI" id="CHEBI:49786"/>
    </ligand>
</feature>
<evidence type="ECO:0000259" key="2">
    <source>
        <dbReference type="Pfam" id="PF01402"/>
    </source>
</evidence>
<sequence length="152" mass="17506">MQRVTLSVDDDLLATLDRHMRKHRYASRSEALRDILREAAARESLAEDKSGKEEGFCIATLAYVYDHETRDLGRRLTQAQHRHHDLQVATMHVHLDHDSCLEVSVLRGPVKEVRAMADDTVTQRGVRHGQLHLVPAERKLEKHRHGHEHLHA</sequence>
<keyword evidence="1" id="KW-0805">Transcription regulation</keyword>
<comment type="function">
    <text evidence="1">Transcriptional regulator.</text>
</comment>
<feature type="binding site" evidence="1">
    <location>
        <position position="94"/>
    </location>
    <ligand>
        <name>Ni(2+)</name>
        <dbReference type="ChEBI" id="CHEBI:49786"/>
    </ligand>
</feature>
<comment type="caution">
    <text evidence="4">The sequence shown here is derived from an EMBL/GenBank/DDBJ whole genome shotgun (WGS) entry which is preliminary data.</text>
</comment>
<accession>A0ABS6IRU7</accession>
<reference evidence="4 5" key="1">
    <citation type="submission" date="2021-06" db="EMBL/GenBank/DDBJ databases">
        <authorList>
            <person name="Lee D.H."/>
        </authorList>
    </citation>
    <scope>NUCLEOTIDE SEQUENCE [LARGE SCALE GENOMIC DNA]</scope>
    <source>
        <strain evidence="4 5">MMS21-HV4-11</strain>
    </source>
</reference>
<evidence type="ECO:0000256" key="1">
    <source>
        <dbReference type="HAMAP-Rule" id="MF_00476"/>
    </source>
</evidence>
<dbReference type="Pfam" id="PF08753">
    <property type="entry name" value="NikR_C"/>
    <property type="match status" value="1"/>
</dbReference>
<keyword evidence="5" id="KW-1185">Reference proteome</keyword>
<evidence type="ECO:0000259" key="3">
    <source>
        <dbReference type="Pfam" id="PF08753"/>
    </source>
</evidence>
<dbReference type="CDD" id="cd22231">
    <property type="entry name" value="RHH_NikR_HicB-like"/>
    <property type="match status" value="1"/>
</dbReference>
<gene>
    <name evidence="4" type="primary">nikR</name>
    <name evidence="4" type="ORF">KQ910_26350</name>
</gene>
<evidence type="ECO:0000313" key="4">
    <source>
        <dbReference type="EMBL" id="MBU8877317.1"/>
    </source>
</evidence>
<feature type="binding site" evidence="1">
    <location>
        <position position="92"/>
    </location>
    <ligand>
        <name>Ni(2+)</name>
        <dbReference type="ChEBI" id="CHEBI:49786"/>
    </ligand>
</feature>
<dbReference type="PANTHER" id="PTHR34719">
    <property type="entry name" value="NICKEL-RESPONSIVE REGULATOR"/>
    <property type="match status" value="1"/>
</dbReference>
<comment type="similarity">
    <text evidence="1">Belongs to the transcriptional regulatory CopG/NikR family.</text>
</comment>
<dbReference type="NCBIfam" id="NF003381">
    <property type="entry name" value="PRK04460.1"/>
    <property type="match status" value="1"/>
</dbReference>
<feature type="domain" description="Transcription factor NikR nickel binding C-terminal" evidence="3">
    <location>
        <begin position="58"/>
        <end position="134"/>
    </location>
</feature>
<dbReference type="HAMAP" id="MF_00476">
    <property type="entry name" value="NikR"/>
    <property type="match status" value="1"/>
</dbReference>
<dbReference type="EMBL" id="JAHOPB010000004">
    <property type="protein sequence ID" value="MBU8877317.1"/>
    <property type="molecule type" value="Genomic_DNA"/>
</dbReference>
<keyword evidence="1" id="KW-0804">Transcription</keyword>
<dbReference type="InterPro" id="IPR014864">
    <property type="entry name" value="TF_NikR_Ni-bd_C"/>
</dbReference>
<feature type="domain" description="Ribbon-helix-helix protein CopG" evidence="2">
    <location>
        <begin position="3"/>
        <end position="43"/>
    </location>
</feature>
<proteinExistence type="inferred from homology"/>
<comment type="cofactor">
    <cofactor evidence="1">
        <name>Ni(2+)</name>
        <dbReference type="ChEBI" id="CHEBI:49786"/>
    </cofactor>
    <text evidence="1">Binds 1 nickel ion per subunit.</text>
</comment>
<dbReference type="PANTHER" id="PTHR34719:SF2">
    <property type="entry name" value="NICKEL-RESPONSIVE REGULATOR"/>
    <property type="match status" value="1"/>
</dbReference>
<dbReference type="InterPro" id="IPR022988">
    <property type="entry name" value="Ni_resp_reg_NikR"/>
</dbReference>
<evidence type="ECO:0000313" key="5">
    <source>
        <dbReference type="Proteomes" id="UP000727907"/>
    </source>
</evidence>
<feature type="binding site" evidence="1">
    <location>
        <position position="100"/>
    </location>
    <ligand>
        <name>Ni(2+)</name>
        <dbReference type="ChEBI" id="CHEBI:49786"/>
    </ligand>
</feature>
<dbReference type="InterPro" id="IPR002145">
    <property type="entry name" value="CopG"/>
</dbReference>
<organism evidence="4 5">
    <name type="scientific">Reyranella humidisoli</name>
    <dbReference type="NCBI Taxonomy" id="2849149"/>
    <lineage>
        <taxon>Bacteria</taxon>
        <taxon>Pseudomonadati</taxon>
        <taxon>Pseudomonadota</taxon>
        <taxon>Alphaproteobacteria</taxon>
        <taxon>Hyphomicrobiales</taxon>
        <taxon>Reyranellaceae</taxon>
        <taxon>Reyranella</taxon>
    </lineage>
</organism>
<name>A0ABS6IRU7_9HYPH</name>
<dbReference type="Pfam" id="PF01402">
    <property type="entry name" value="RHH_1"/>
    <property type="match status" value="1"/>
</dbReference>
<dbReference type="NCBIfam" id="NF002815">
    <property type="entry name" value="PRK02967.1"/>
    <property type="match status" value="1"/>
</dbReference>
<protein>
    <recommendedName>
        <fullName evidence="1">Putative nickel-responsive regulator</fullName>
    </recommendedName>
</protein>
<dbReference type="RefSeq" id="WP_216967060.1">
    <property type="nucleotide sequence ID" value="NZ_JAHOPB010000004.1"/>
</dbReference>
<dbReference type="InterPro" id="IPR050192">
    <property type="entry name" value="CopG/NikR_regulator"/>
</dbReference>
<keyword evidence="1" id="KW-0479">Metal-binding</keyword>